<dbReference type="InterPro" id="IPR029058">
    <property type="entry name" value="AB_hydrolase_fold"/>
</dbReference>
<proteinExistence type="predicted"/>
<dbReference type="Proteomes" id="UP000886602">
    <property type="component" value="Unassembled WGS sequence"/>
</dbReference>
<evidence type="ECO:0000313" key="3">
    <source>
        <dbReference type="Proteomes" id="UP000886602"/>
    </source>
</evidence>
<dbReference type="Gene3D" id="3.40.50.1820">
    <property type="entry name" value="alpha/beta hydrolase"/>
    <property type="match status" value="2"/>
</dbReference>
<organism evidence="2 3">
    <name type="scientific">Candidatus Propionivibrio dominans</name>
    <dbReference type="NCBI Taxonomy" id="2954373"/>
    <lineage>
        <taxon>Bacteria</taxon>
        <taxon>Pseudomonadati</taxon>
        <taxon>Pseudomonadota</taxon>
        <taxon>Betaproteobacteria</taxon>
        <taxon>Rhodocyclales</taxon>
        <taxon>Rhodocyclaceae</taxon>
        <taxon>Propionivibrio</taxon>
    </lineage>
</organism>
<sequence length="369" mass="40155">MSIFLSRRWHPLFFLLAVFAATLPAVHGATPEKLPALNIDINETSISGLSSGAFASVQFQVAYSSTVKGAGVIAGGPFFCSQGNVLRATTQCSCTIDPAHKLCGVSPSSTELPTLVSETRQFAAQGLIDDPANLARQRVLILAGDKDQTVPVPIAEQLSDYYTLLAVPEKNVVSVRLSKASHTMPTMDYGKDCGVSESPYIGKCRFDAAKVILHWIYGDLKKPKQGPAGGRLVQFDQTPYVSGNRFSWSNGMDSTGWAYIPVACARGEACRLHVALHGCKQGQSYLPLRPVAGGELYYGTTFVRNAGYNRWAESNHIVVLYPQAVSIPDRNPNGCWDWWGYTDENFATRKGVQLSAIRAMVEQITSGRR</sequence>
<gene>
    <name evidence="2" type="ORF">IPJ48_11775</name>
</gene>
<dbReference type="SUPFAM" id="SSF53474">
    <property type="entry name" value="alpha/beta-Hydrolases"/>
    <property type="match status" value="1"/>
</dbReference>
<comment type="caution">
    <text evidence="2">The sequence shown here is derived from an EMBL/GenBank/DDBJ whole genome shotgun (WGS) entry which is preliminary data.</text>
</comment>
<reference evidence="2" key="1">
    <citation type="submission" date="2020-10" db="EMBL/GenBank/DDBJ databases">
        <title>Connecting structure to function with the recovery of over 1000 high-quality activated sludge metagenome-assembled genomes encoding full-length rRNA genes using long-read sequencing.</title>
        <authorList>
            <person name="Singleton C.M."/>
            <person name="Petriglieri F."/>
            <person name="Kristensen J.M."/>
            <person name="Kirkegaard R.H."/>
            <person name="Michaelsen T.Y."/>
            <person name="Andersen M.H."/>
            <person name="Karst S.M."/>
            <person name="Dueholm M.S."/>
            <person name="Nielsen P.H."/>
            <person name="Albertsen M."/>
        </authorList>
    </citation>
    <scope>NUCLEOTIDE SEQUENCE</scope>
    <source>
        <strain evidence="2">EsbW_18-Q3-R4-48_MAXAC.044</strain>
    </source>
</reference>
<dbReference type="AlphaFoldDB" id="A0A9D7F7S7"/>
<protein>
    <submittedName>
        <fullName evidence="2">Poly(3-hydroxybutyrate) depolymerase</fullName>
    </submittedName>
</protein>
<evidence type="ECO:0000313" key="2">
    <source>
        <dbReference type="EMBL" id="MBK7423715.1"/>
    </source>
</evidence>
<dbReference type="PANTHER" id="PTHR42972:SF8">
    <property type="entry name" value="POLYHYDROXYBUTYRATE DEPOLYMERASE"/>
    <property type="match status" value="1"/>
</dbReference>
<feature type="chain" id="PRO_5039204381" evidence="1">
    <location>
        <begin position="21"/>
        <end position="369"/>
    </location>
</feature>
<dbReference type="PANTHER" id="PTHR42972">
    <property type="entry name" value="TOL-PAL SYSTEM PROTEIN TOLB"/>
    <property type="match status" value="1"/>
</dbReference>
<feature type="signal peptide" evidence="1">
    <location>
        <begin position="1"/>
        <end position="20"/>
    </location>
</feature>
<keyword evidence="1" id="KW-0732">Signal</keyword>
<accession>A0A9D7F7S7</accession>
<evidence type="ECO:0000256" key="1">
    <source>
        <dbReference type="SAM" id="SignalP"/>
    </source>
</evidence>
<dbReference type="EMBL" id="JADJNC010000017">
    <property type="protein sequence ID" value="MBK7423715.1"/>
    <property type="molecule type" value="Genomic_DNA"/>
</dbReference>
<name>A0A9D7F7S7_9RHOO</name>